<dbReference type="EMBL" id="RZIJ01000020">
    <property type="protein sequence ID" value="RUQ66556.1"/>
    <property type="molecule type" value="Genomic_DNA"/>
</dbReference>
<evidence type="ECO:0000313" key="3">
    <source>
        <dbReference type="EMBL" id="RUQ66556.1"/>
    </source>
</evidence>
<evidence type="ECO:0000256" key="1">
    <source>
        <dbReference type="SAM" id="MobiDB-lite"/>
    </source>
</evidence>
<name>A0A3S0V453_9PROT</name>
<evidence type="ECO:0000313" key="4">
    <source>
        <dbReference type="Proteomes" id="UP000280346"/>
    </source>
</evidence>
<feature type="region of interest" description="Disordered" evidence="1">
    <location>
        <begin position="49"/>
        <end position="113"/>
    </location>
</feature>
<dbReference type="Proteomes" id="UP000280346">
    <property type="component" value="Unassembled WGS sequence"/>
</dbReference>
<comment type="caution">
    <text evidence="3">The sequence shown here is derived from an EMBL/GenBank/DDBJ whole genome shotgun (WGS) entry which is preliminary data.</text>
</comment>
<dbReference type="RefSeq" id="WP_127001990.1">
    <property type="nucleotide sequence ID" value="NZ_CP173194.1"/>
</dbReference>
<dbReference type="SMART" id="SM00834">
    <property type="entry name" value="CxxC_CXXC_SSSS"/>
    <property type="match status" value="1"/>
</dbReference>
<organism evidence="3 4">
    <name type="scientific">Azospirillum doebereinerae</name>
    <dbReference type="NCBI Taxonomy" id="92933"/>
    <lineage>
        <taxon>Bacteria</taxon>
        <taxon>Pseudomonadati</taxon>
        <taxon>Pseudomonadota</taxon>
        <taxon>Alphaproteobacteria</taxon>
        <taxon>Rhodospirillales</taxon>
        <taxon>Azospirillaceae</taxon>
        <taxon>Azospirillum</taxon>
    </lineage>
</organism>
<sequence>MPMYDYECPSCGDFTDLRPMVECRMPQPCPACATPSPRVMRTAPAFSTVSAATRKAHGTNERSADRPKLLSEGGHKHGPNCGCGSGSKNSRTVARGADGSKAFPTARPWMISH</sequence>
<proteinExistence type="predicted"/>
<dbReference type="OrthoDB" id="9813321at2"/>
<protein>
    <submittedName>
        <fullName evidence="3">Zinc ribbon domain-containing protein</fullName>
    </submittedName>
</protein>
<dbReference type="Pfam" id="PF09723">
    <property type="entry name" value="Zn_ribbon_8"/>
    <property type="match status" value="1"/>
</dbReference>
<feature type="compositionally biased region" description="Basic and acidic residues" evidence="1">
    <location>
        <begin position="58"/>
        <end position="75"/>
    </location>
</feature>
<accession>A0A3S0V453</accession>
<gene>
    <name evidence="3" type="ORF">EJ913_22255</name>
</gene>
<dbReference type="InterPro" id="IPR013429">
    <property type="entry name" value="Regulatory_FmdB_Zinc_ribbon"/>
</dbReference>
<keyword evidence="4" id="KW-1185">Reference proteome</keyword>
<dbReference type="AlphaFoldDB" id="A0A3S0V453"/>
<feature type="domain" description="Putative regulatory protein FmdB zinc ribbon" evidence="2">
    <location>
        <begin position="1"/>
        <end position="41"/>
    </location>
</feature>
<dbReference type="NCBIfam" id="TIGR02605">
    <property type="entry name" value="CxxC_CxxC_SSSS"/>
    <property type="match status" value="1"/>
</dbReference>
<evidence type="ECO:0000259" key="2">
    <source>
        <dbReference type="SMART" id="SM00834"/>
    </source>
</evidence>
<reference evidence="3 4" key="1">
    <citation type="submission" date="2018-12" db="EMBL/GenBank/DDBJ databases">
        <authorList>
            <person name="Yang Y."/>
        </authorList>
    </citation>
    <scope>NUCLEOTIDE SEQUENCE [LARGE SCALE GENOMIC DNA]</scope>
    <source>
        <strain evidence="3 4">GSF71</strain>
    </source>
</reference>